<gene>
    <name evidence="1" type="ORF">D1610_16690</name>
</gene>
<keyword evidence="2" id="KW-1185">Reference proteome</keyword>
<evidence type="ECO:0000313" key="1">
    <source>
        <dbReference type="EMBL" id="RHW16248.1"/>
    </source>
</evidence>
<dbReference type="GO" id="GO:0005975">
    <property type="term" value="P:carbohydrate metabolic process"/>
    <property type="evidence" value="ECO:0007669"/>
    <property type="project" value="InterPro"/>
</dbReference>
<proteinExistence type="predicted"/>
<evidence type="ECO:0000313" key="2">
    <source>
        <dbReference type="Proteomes" id="UP000266693"/>
    </source>
</evidence>
<dbReference type="OrthoDB" id="9771584at2"/>
<dbReference type="AlphaFoldDB" id="A0A396RJA3"/>
<protein>
    <submittedName>
        <fullName evidence="1">WalW protein</fullName>
    </submittedName>
</protein>
<dbReference type="InterPro" id="IPR011330">
    <property type="entry name" value="Glyco_hydro/deAcase_b/a-brl"/>
</dbReference>
<reference evidence="1 2" key="1">
    <citation type="submission" date="2018-08" db="EMBL/GenBank/DDBJ databases">
        <title>The multiple taxonomic identification of Sphingomonas gilva.</title>
        <authorList>
            <person name="Zhu D."/>
            <person name="Zheng S."/>
        </authorList>
    </citation>
    <scope>NUCLEOTIDE SEQUENCE [LARGE SCALE GENOMIC DNA]</scope>
    <source>
        <strain evidence="1 2">ZDH117</strain>
    </source>
</reference>
<dbReference type="SUPFAM" id="SSF88713">
    <property type="entry name" value="Glycoside hydrolase/deacetylase"/>
    <property type="match status" value="1"/>
</dbReference>
<sequence>MLPEATAHYRPPAPERDQRIDWPDDFGLRFTLFVDAEEEFDWSRPFDRANRSTSHMRALPQAHQSFTDVGLAPIYMVDHPIATDPCAIEILGALVAEGTAAIGTQLHPWVNPPFIEAVCEANSFAGNLPPELEAAKIDMLGAAITRAFGAAPRAYRAGRYGLGPHTLATLESRGYALDTSMRSLYDYSGTGGPDYSHLDVGPFWCGPQRKLIELPLSSAFTGVLRGHARAVSRLPGAHLFARAGLLSRVALTPEDMPVEDALEAIRIMAGDGVRLLSFSYHSPSIEPGHTPYVRDAADLARFYRWWDAVFALLARMGARPASLDQIIAAAWATR</sequence>
<organism evidence="1 2">
    <name type="scientific">Sphingomonas gilva</name>
    <dbReference type="NCBI Taxonomy" id="2305907"/>
    <lineage>
        <taxon>Bacteria</taxon>
        <taxon>Pseudomonadati</taxon>
        <taxon>Pseudomonadota</taxon>
        <taxon>Alphaproteobacteria</taxon>
        <taxon>Sphingomonadales</taxon>
        <taxon>Sphingomonadaceae</taxon>
        <taxon>Sphingomonas</taxon>
    </lineage>
</organism>
<dbReference type="EMBL" id="QWLV01000013">
    <property type="protein sequence ID" value="RHW16248.1"/>
    <property type="molecule type" value="Genomic_DNA"/>
</dbReference>
<accession>A0A396RJA3</accession>
<dbReference type="Gene3D" id="3.20.20.370">
    <property type="entry name" value="Glycoside hydrolase/deacetylase"/>
    <property type="match status" value="1"/>
</dbReference>
<comment type="caution">
    <text evidence="1">The sequence shown here is derived from an EMBL/GenBank/DDBJ whole genome shotgun (WGS) entry which is preliminary data.</text>
</comment>
<dbReference type="CDD" id="cd10935">
    <property type="entry name" value="CE4_WalW"/>
    <property type="match status" value="1"/>
</dbReference>
<dbReference type="Proteomes" id="UP000266693">
    <property type="component" value="Unassembled WGS sequence"/>
</dbReference>
<name>A0A396RJA3_9SPHN</name>